<dbReference type="InterPro" id="IPR016181">
    <property type="entry name" value="Acyl_CoA_acyltransferase"/>
</dbReference>
<accession>A0A9X1YVB6</accession>
<organism evidence="4 5">
    <name type="scientific">Pseudomonas morbosilactucae</name>
    <dbReference type="NCBI Taxonomy" id="2938197"/>
    <lineage>
        <taxon>Bacteria</taxon>
        <taxon>Pseudomonadati</taxon>
        <taxon>Pseudomonadota</taxon>
        <taxon>Gammaproteobacteria</taxon>
        <taxon>Pseudomonadales</taxon>
        <taxon>Pseudomonadaceae</taxon>
        <taxon>Pseudomonas</taxon>
    </lineage>
</organism>
<dbReference type="Proteomes" id="UP001155059">
    <property type="component" value="Unassembled WGS sequence"/>
</dbReference>
<comment type="caution">
    <text evidence="4">The sequence shown here is derived from an EMBL/GenBank/DDBJ whole genome shotgun (WGS) entry which is preliminary data.</text>
</comment>
<evidence type="ECO:0000313" key="5">
    <source>
        <dbReference type="Proteomes" id="UP001155059"/>
    </source>
</evidence>
<evidence type="ECO:0000256" key="2">
    <source>
        <dbReference type="ARBA" id="ARBA00023315"/>
    </source>
</evidence>
<keyword evidence="1 4" id="KW-0808">Transferase</keyword>
<sequence length="146" mass="16606">MPIRPRRPSDDVPLATLWLRSVRATHDFLDEADIQLLYPLVRDAYLPGLEVWVLDNPDGRPGGFIARAADKVEMLFVEPAQLGQGIGRQLLDHVKTLHEHLSVDVNQQNPRAHGFYRHYGFVEYARSETDGEGRPFPVIHMRLATS</sequence>
<dbReference type="PANTHER" id="PTHR43800">
    <property type="entry name" value="PEPTIDYL-LYSINE N-ACETYLTRANSFERASE YJAB"/>
    <property type="match status" value="1"/>
</dbReference>
<feature type="domain" description="N-acetyltransferase" evidence="3">
    <location>
        <begin position="1"/>
        <end position="146"/>
    </location>
</feature>
<dbReference type="AlphaFoldDB" id="A0A9X1YVB6"/>
<dbReference type="GO" id="GO:0016747">
    <property type="term" value="F:acyltransferase activity, transferring groups other than amino-acyl groups"/>
    <property type="evidence" value="ECO:0007669"/>
    <property type="project" value="InterPro"/>
</dbReference>
<dbReference type="Pfam" id="PF13673">
    <property type="entry name" value="Acetyltransf_10"/>
    <property type="match status" value="1"/>
</dbReference>
<evidence type="ECO:0000256" key="1">
    <source>
        <dbReference type="ARBA" id="ARBA00022679"/>
    </source>
</evidence>
<reference evidence="4 5" key="1">
    <citation type="journal article" date="2022" name="Int. J. Syst. Evol. Microbiol.">
        <title>Pseudomonas aegrilactucae sp. nov. and Pseudomonas morbosilactucae sp. nov., pathogens causing bacterial rot of lettuce in Japan.</title>
        <authorList>
            <person name="Sawada H."/>
            <person name="Fujikawa T."/>
            <person name="Satou M."/>
        </authorList>
    </citation>
    <scope>NUCLEOTIDE SEQUENCE [LARGE SCALE GENOMIC DNA]</scope>
    <source>
        <strain evidence="4 5">MAFF 302030</strain>
    </source>
</reference>
<dbReference type="PANTHER" id="PTHR43800:SF1">
    <property type="entry name" value="PEPTIDYL-LYSINE N-ACETYLTRANSFERASE YJAB"/>
    <property type="match status" value="1"/>
</dbReference>
<name>A0A9X1YVB6_9PSED</name>
<proteinExistence type="predicted"/>
<dbReference type="RefSeq" id="WP_268265164.1">
    <property type="nucleotide sequence ID" value="NZ_JALQCW010000023.1"/>
</dbReference>
<dbReference type="CDD" id="cd04301">
    <property type="entry name" value="NAT_SF"/>
    <property type="match status" value="1"/>
</dbReference>
<dbReference type="Gene3D" id="3.40.630.30">
    <property type="match status" value="1"/>
</dbReference>
<dbReference type="SUPFAM" id="SSF55729">
    <property type="entry name" value="Acyl-CoA N-acyltransferases (Nat)"/>
    <property type="match status" value="1"/>
</dbReference>
<dbReference type="PROSITE" id="PS51186">
    <property type="entry name" value="GNAT"/>
    <property type="match status" value="1"/>
</dbReference>
<dbReference type="EMBL" id="JALQCW010000023">
    <property type="protein sequence ID" value="MCK9798266.1"/>
    <property type="molecule type" value="Genomic_DNA"/>
</dbReference>
<evidence type="ECO:0000313" key="4">
    <source>
        <dbReference type="EMBL" id="MCK9798266.1"/>
    </source>
</evidence>
<keyword evidence="2 4" id="KW-0012">Acyltransferase</keyword>
<reference evidence="4 5" key="2">
    <citation type="journal article" date="2023" name="Plant Pathol.">
        <title>Dismantling and reorganizing Pseudomonas marginalis sensu#lato.</title>
        <authorList>
            <person name="Sawada H."/>
            <person name="Fujikawa T."/>
            <person name="Satou M."/>
        </authorList>
    </citation>
    <scope>NUCLEOTIDE SEQUENCE [LARGE SCALE GENOMIC DNA]</scope>
    <source>
        <strain evidence="4 5">MAFF 302030</strain>
    </source>
</reference>
<protein>
    <submittedName>
        <fullName evidence="4">GNAT family N-acetyltransferase</fullName>
        <ecNumber evidence="4">2.3.1.-</ecNumber>
    </submittedName>
</protein>
<evidence type="ECO:0000259" key="3">
    <source>
        <dbReference type="PROSITE" id="PS51186"/>
    </source>
</evidence>
<gene>
    <name evidence="4" type="ORF">M1B34_11160</name>
</gene>
<dbReference type="EC" id="2.3.1.-" evidence="4"/>
<dbReference type="InterPro" id="IPR000182">
    <property type="entry name" value="GNAT_dom"/>
</dbReference>